<keyword evidence="15" id="KW-1185">Reference proteome</keyword>
<comment type="subunit">
    <text evidence="11">DNA polymerase III contains a core (composed of alpha, epsilon and theta chains) that associates with a tau subunit. This core dimerizes to form the POLIII' complex. PolIII' associates with the gamma complex (composed of gamma, delta, delta', psi and chi chains) and with the beta chain to form the complete DNA polymerase III complex.</text>
</comment>
<evidence type="ECO:0000256" key="11">
    <source>
        <dbReference type="RuleBase" id="RU364063"/>
    </source>
</evidence>
<dbReference type="GO" id="GO:0046872">
    <property type="term" value="F:metal ion binding"/>
    <property type="evidence" value="ECO:0007669"/>
    <property type="project" value="UniProtKB-KW"/>
</dbReference>
<dbReference type="RefSeq" id="WP_107350273.1">
    <property type="nucleotide sequence ID" value="NZ_PYMH01000009.1"/>
</dbReference>
<dbReference type="PANTHER" id="PTHR11669:SF0">
    <property type="entry name" value="PROTEIN STICHEL-LIKE 2"/>
    <property type="match status" value="1"/>
</dbReference>
<accession>A0A2T3IVR2</accession>
<dbReference type="InterPro" id="IPR021029">
    <property type="entry name" value="DNA_pol_III_tau_dom-5"/>
</dbReference>
<evidence type="ECO:0000256" key="3">
    <source>
        <dbReference type="ARBA" id="ARBA00022695"/>
    </source>
</evidence>
<evidence type="ECO:0000256" key="5">
    <source>
        <dbReference type="ARBA" id="ARBA00022723"/>
    </source>
</evidence>
<dbReference type="InterPro" id="IPR027417">
    <property type="entry name" value="P-loop_NTPase"/>
</dbReference>
<dbReference type="AlphaFoldDB" id="A0A2T3IVR2"/>
<dbReference type="GO" id="GO:0009360">
    <property type="term" value="C:DNA polymerase III complex"/>
    <property type="evidence" value="ECO:0007669"/>
    <property type="project" value="InterPro"/>
</dbReference>
<dbReference type="Gene3D" id="3.30.300.150">
    <property type="entry name" value="DNA polymerase III, tau subunit, domain V"/>
    <property type="match status" value="1"/>
</dbReference>
<name>A0A2T3IVR2_9GAMM</name>
<dbReference type="EC" id="2.7.7.7" evidence="11"/>
<evidence type="ECO:0000313" key="15">
    <source>
        <dbReference type="Proteomes" id="UP000241222"/>
    </source>
</evidence>
<feature type="region of interest" description="Disordered" evidence="12">
    <location>
        <begin position="398"/>
        <end position="541"/>
    </location>
</feature>
<dbReference type="Pfam" id="PF12168">
    <property type="entry name" value="DNA_pol3_tau_4"/>
    <property type="match status" value="1"/>
</dbReference>
<dbReference type="GO" id="GO:0005524">
    <property type="term" value="F:ATP binding"/>
    <property type="evidence" value="ECO:0007669"/>
    <property type="project" value="UniProtKB-KW"/>
</dbReference>
<dbReference type="Pfam" id="PF13177">
    <property type="entry name" value="DNA_pol3_delta2"/>
    <property type="match status" value="1"/>
</dbReference>
<organism evidence="14 15">
    <name type="scientific">Photobacterium lutimaris</name>
    <dbReference type="NCBI Taxonomy" id="388278"/>
    <lineage>
        <taxon>Bacteria</taxon>
        <taxon>Pseudomonadati</taxon>
        <taxon>Pseudomonadota</taxon>
        <taxon>Gammaproteobacteria</taxon>
        <taxon>Vibrionales</taxon>
        <taxon>Vibrionaceae</taxon>
        <taxon>Photobacterium</taxon>
    </lineage>
</organism>
<evidence type="ECO:0000313" key="14">
    <source>
        <dbReference type="EMBL" id="PSU32526.1"/>
    </source>
</evidence>
<proteinExistence type="inferred from homology"/>
<dbReference type="InterPro" id="IPR022001">
    <property type="entry name" value="DNA_pol3_tau_IV"/>
</dbReference>
<dbReference type="SUPFAM" id="SSF48019">
    <property type="entry name" value="post-AAA+ oligomerization domain-like"/>
    <property type="match status" value="1"/>
</dbReference>
<dbReference type="InterPro" id="IPR045085">
    <property type="entry name" value="HLD_clamp_pol_III_gamma_tau"/>
</dbReference>
<dbReference type="InterPro" id="IPR022754">
    <property type="entry name" value="DNA_pol_III_gamma-3"/>
</dbReference>
<dbReference type="Gene3D" id="1.10.8.60">
    <property type="match status" value="1"/>
</dbReference>
<reference evidence="14 15" key="1">
    <citation type="submission" date="2018-03" db="EMBL/GenBank/DDBJ databases">
        <title>Whole genome sequencing of Histamine producing bacteria.</title>
        <authorList>
            <person name="Butler K."/>
        </authorList>
    </citation>
    <scope>NUCLEOTIDE SEQUENCE [LARGE SCALE GENOMIC DNA]</scope>
    <source>
        <strain evidence="14 15">JCM 13586</strain>
    </source>
</reference>
<dbReference type="FunFam" id="3.40.50.300:FF:000014">
    <property type="entry name" value="DNA polymerase III subunit gamma/tau"/>
    <property type="match status" value="1"/>
</dbReference>
<dbReference type="NCBIfam" id="NF005942">
    <property type="entry name" value="PRK07994.1"/>
    <property type="match status" value="1"/>
</dbReference>
<feature type="compositionally biased region" description="Low complexity" evidence="12">
    <location>
        <begin position="466"/>
        <end position="507"/>
    </location>
</feature>
<evidence type="ECO:0000256" key="8">
    <source>
        <dbReference type="ARBA" id="ARBA00022840"/>
    </source>
</evidence>
<keyword evidence="7" id="KW-0862">Zinc</keyword>
<dbReference type="FunFam" id="1.10.8.60:FF:000013">
    <property type="entry name" value="DNA polymerase III subunit gamma/tau"/>
    <property type="match status" value="1"/>
</dbReference>
<dbReference type="FunFam" id="1.20.272.10:FF:000003">
    <property type="entry name" value="DNA polymerase III subunit gamma/tau"/>
    <property type="match status" value="1"/>
</dbReference>
<keyword evidence="2 11" id="KW-0808">Transferase</keyword>
<comment type="catalytic activity">
    <reaction evidence="10 11">
        <text>DNA(n) + a 2'-deoxyribonucleoside 5'-triphosphate = DNA(n+1) + diphosphate</text>
        <dbReference type="Rhea" id="RHEA:22508"/>
        <dbReference type="Rhea" id="RHEA-COMP:17339"/>
        <dbReference type="Rhea" id="RHEA-COMP:17340"/>
        <dbReference type="ChEBI" id="CHEBI:33019"/>
        <dbReference type="ChEBI" id="CHEBI:61560"/>
        <dbReference type="ChEBI" id="CHEBI:173112"/>
        <dbReference type="EC" id="2.7.7.7"/>
    </reaction>
</comment>
<dbReference type="InterPro" id="IPR038249">
    <property type="entry name" value="PolIII_tau_V_sf"/>
</dbReference>
<dbReference type="GO" id="GO:0003677">
    <property type="term" value="F:DNA binding"/>
    <property type="evidence" value="ECO:0007669"/>
    <property type="project" value="InterPro"/>
</dbReference>
<evidence type="ECO:0000256" key="1">
    <source>
        <dbReference type="ARBA" id="ARBA00006360"/>
    </source>
</evidence>
<protein>
    <recommendedName>
        <fullName evidence="11">DNA polymerase III subunit gamma/tau</fullName>
        <ecNumber evidence="11">2.7.7.7</ecNumber>
    </recommendedName>
</protein>
<keyword evidence="5" id="KW-0479">Metal-binding</keyword>
<gene>
    <name evidence="11" type="primary">dnaX</name>
    <name evidence="14" type="ORF">C9I99_18190</name>
</gene>
<dbReference type="CDD" id="cd18137">
    <property type="entry name" value="HLD_clamp_pol_III_gamma_tau"/>
    <property type="match status" value="1"/>
</dbReference>
<evidence type="ECO:0000256" key="2">
    <source>
        <dbReference type="ARBA" id="ARBA00022679"/>
    </source>
</evidence>
<feature type="domain" description="AAA+ ATPase" evidence="13">
    <location>
        <begin position="37"/>
        <end position="178"/>
    </location>
</feature>
<dbReference type="NCBIfam" id="NF004046">
    <property type="entry name" value="PRK05563.1"/>
    <property type="match status" value="1"/>
</dbReference>
<dbReference type="GO" id="GO:0003887">
    <property type="term" value="F:DNA-directed DNA polymerase activity"/>
    <property type="evidence" value="ECO:0007669"/>
    <property type="project" value="UniProtKB-KW"/>
</dbReference>
<evidence type="ECO:0000256" key="6">
    <source>
        <dbReference type="ARBA" id="ARBA00022741"/>
    </source>
</evidence>
<dbReference type="Proteomes" id="UP000241222">
    <property type="component" value="Unassembled WGS sequence"/>
</dbReference>
<comment type="caution">
    <text evidence="14">The sequence shown here is derived from an EMBL/GenBank/DDBJ whole genome shotgun (WGS) entry which is preliminary data.</text>
</comment>
<keyword evidence="9 11" id="KW-0239">DNA-directed DNA polymerase</keyword>
<feature type="compositionally biased region" description="Basic and acidic residues" evidence="12">
    <location>
        <begin position="516"/>
        <end position="532"/>
    </location>
</feature>
<evidence type="ECO:0000256" key="9">
    <source>
        <dbReference type="ARBA" id="ARBA00022932"/>
    </source>
</evidence>
<keyword evidence="6 11" id="KW-0547">Nucleotide-binding</keyword>
<evidence type="ECO:0000259" key="13">
    <source>
        <dbReference type="SMART" id="SM00382"/>
    </source>
</evidence>
<comment type="function">
    <text evidence="11">DNA polymerase III is a complex, multichain enzyme responsible for most of the replicative synthesis in bacteria. This DNA polymerase also exhibits 3' to 5' exonuclease activity.</text>
</comment>
<keyword evidence="4 11" id="KW-0235">DNA replication</keyword>
<dbReference type="Pfam" id="PF22608">
    <property type="entry name" value="DNAX_ATPase_lid"/>
    <property type="match status" value="1"/>
</dbReference>
<dbReference type="PANTHER" id="PTHR11669">
    <property type="entry name" value="REPLICATION FACTOR C / DNA POLYMERASE III GAMMA-TAU SUBUNIT"/>
    <property type="match status" value="1"/>
</dbReference>
<feature type="compositionally biased region" description="Low complexity" evidence="12">
    <location>
        <begin position="405"/>
        <end position="426"/>
    </location>
</feature>
<dbReference type="InterPro" id="IPR050238">
    <property type="entry name" value="DNA_Rep/Repair_Clamp_Loader"/>
</dbReference>
<dbReference type="InterPro" id="IPR012763">
    <property type="entry name" value="DNA_pol_III_sug/sutau_N"/>
</dbReference>
<comment type="similarity">
    <text evidence="1 11">Belongs to the DnaX/STICHEL family.</text>
</comment>
<dbReference type="SUPFAM" id="SSF52540">
    <property type="entry name" value="P-loop containing nucleoside triphosphate hydrolases"/>
    <property type="match status" value="1"/>
</dbReference>
<dbReference type="InterPro" id="IPR008921">
    <property type="entry name" value="DNA_pol3_clamp-load_cplx_C"/>
</dbReference>
<dbReference type="CDD" id="cd00009">
    <property type="entry name" value="AAA"/>
    <property type="match status" value="1"/>
</dbReference>
<evidence type="ECO:0000256" key="12">
    <source>
        <dbReference type="SAM" id="MobiDB-lite"/>
    </source>
</evidence>
<keyword evidence="8 11" id="KW-0067">ATP-binding</keyword>
<dbReference type="InterPro" id="IPR003593">
    <property type="entry name" value="AAA+_ATPase"/>
</dbReference>
<dbReference type="OrthoDB" id="9810148at2"/>
<dbReference type="Gene3D" id="1.20.272.10">
    <property type="match status" value="1"/>
</dbReference>
<sequence length="752" mass="81650">MSYQVLARKWRPHQFDDVVGQSHVLTALANALAHNRLHHAYLFSGTRGVGKTTIARIFAKGLNCEQGVTASPCGQCETCREIDEGRFVDLLEIDAASRTKVEDTRDLLDNVQYKPARGRYKVYLIDEVHMLSRHSFNALLKTLEEPPEYVKFILATTDPQKLPVTILSRCLQFHLKHLDNSQIQTQLEKVLGEEHVEFDSRALGLIARAAEGSMRDALSLTDQAIALGNGQVQADAVSEMLGTLNTEQALYLLEAVAGGEAQPAMGCLEELASVGVEWDSLLREMAIQLHRVAMHQALPASLDDSAPDASRISMLSQSVSPQEVQLCYQIALQGRQDLAFAPDGRTGLEMVLLRMLAFRPVSVNAVTPQPIAVPTTQPVAAQPSQAQGQGIQRVQALKAQMNGGQAATPQPQQMAAPAPQQNMPPQGVSQPAPASHSYVNQSPENQPPAHYASQPPAGYESAGTAPSYQPGQTPPQQQMAPAAPAPAQAQPASGAAPSSAASGLLAARNQLRSKTKRDGNAPDNGKKGEPVRAKKVASSSVLDRIASKQNGQVTAAGNAMPVPGAPITAAAQADAMDQQGDHASEYQWRPTTLPERTETQQVVAPKLLKQALEHEKTPEMVKLLVNEAANQDSWSDWVTKLQVGRMVQQLALNSAFEREGNRVKLCLRPSQQHLNTPKAREQLAVAMSELFAETVSLDVELNDKGRSPLEWREVIYQQKLDQAKQSLMSDPNVNFICQRFSAVLDEDSVRPL</sequence>
<dbReference type="EMBL" id="PYMH01000009">
    <property type="protein sequence ID" value="PSU32526.1"/>
    <property type="molecule type" value="Genomic_DNA"/>
</dbReference>
<evidence type="ECO:0000256" key="4">
    <source>
        <dbReference type="ARBA" id="ARBA00022705"/>
    </source>
</evidence>
<dbReference type="GO" id="GO:0006261">
    <property type="term" value="P:DNA-templated DNA replication"/>
    <property type="evidence" value="ECO:0007669"/>
    <property type="project" value="TreeGrafter"/>
</dbReference>
<dbReference type="Pfam" id="PF12169">
    <property type="entry name" value="DNA_pol3_gamma3"/>
    <property type="match status" value="1"/>
</dbReference>
<keyword evidence="3 11" id="KW-0548">Nucleotidyltransferase</keyword>
<dbReference type="Pfam" id="PF12170">
    <property type="entry name" value="DNA_pol3_tau_5"/>
    <property type="match status" value="1"/>
</dbReference>
<dbReference type="Gene3D" id="3.40.50.300">
    <property type="entry name" value="P-loop containing nucleotide triphosphate hydrolases"/>
    <property type="match status" value="1"/>
</dbReference>
<evidence type="ECO:0000256" key="10">
    <source>
        <dbReference type="ARBA" id="ARBA00049244"/>
    </source>
</evidence>
<dbReference type="NCBIfam" id="TIGR02397">
    <property type="entry name" value="dnaX_nterm"/>
    <property type="match status" value="1"/>
</dbReference>
<evidence type="ECO:0000256" key="7">
    <source>
        <dbReference type="ARBA" id="ARBA00022833"/>
    </source>
</evidence>
<dbReference type="SMART" id="SM00382">
    <property type="entry name" value="AAA"/>
    <property type="match status" value="1"/>
</dbReference>